<proteinExistence type="predicted"/>
<gene>
    <name evidence="2" type="ORF">LCGC14_2138610</name>
</gene>
<organism evidence="2">
    <name type="scientific">marine sediment metagenome</name>
    <dbReference type="NCBI Taxonomy" id="412755"/>
    <lineage>
        <taxon>unclassified sequences</taxon>
        <taxon>metagenomes</taxon>
        <taxon>ecological metagenomes</taxon>
    </lineage>
</organism>
<evidence type="ECO:0000256" key="1">
    <source>
        <dbReference type="SAM" id="MobiDB-lite"/>
    </source>
</evidence>
<name>A0A0F9GVC4_9ZZZZ</name>
<protein>
    <submittedName>
        <fullName evidence="2">Uncharacterized protein</fullName>
    </submittedName>
</protein>
<dbReference type="AlphaFoldDB" id="A0A0F9GVC4"/>
<accession>A0A0F9GVC4</accession>
<sequence length="145" mass="15587">KLDEPDGLSSYKNLACEHVRGGDGFFGHEHALSYTVVDGVVCYVLGPTAAGDVRGPRNEGRFQAFVHVTVSAGRPTVSIIPLGQVLPGDFVPRARPPADPRAGRVGNPPGTGLLPTEWRATTIRPCRTAVGMGMGVWQKRFREPR</sequence>
<feature type="non-terminal residue" evidence="2">
    <location>
        <position position="1"/>
    </location>
</feature>
<comment type="caution">
    <text evidence="2">The sequence shown here is derived from an EMBL/GenBank/DDBJ whole genome shotgun (WGS) entry which is preliminary data.</text>
</comment>
<feature type="region of interest" description="Disordered" evidence="1">
    <location>
        <begin position="95"/>
        <end position="115"/>
    </location>
</feature>
<dbReference type="EMBL" id="LAZR01026995">
    <property type="protein sequence ID" value="KKL67072.1"/>
    <property type="molecule type" value="Genomic_DNA"/>
</dbReference>
<evidence type="ECO:0000313" key="2">
    <source>
        <dbReference type="EMBL" id="KKL67072.1"/>
    </source>
</evidence>
<reference evidence="2" key="1">
    <citation type="journal article" date="2015" name="Nature">
        <title>Complex archaea that bridge the gap between prokaryotes and eukaryotes.</title>
        <authorList>
            <person name="Spang A."/>
            <person name="Saw J.H."/>
            <person name="Jorgensen S.L."/>
            <person name="Zaremba-Niedzwiedzka K."/>
            <person name="Martijn J."/>
            <person name="Lind A.E."/>
            <person name="van Eijk R."/>
            <person name="Schleper C."/>
            <person name="Guy L."/>
            <person name="Ettema T.J."/>
        </authorList>
    </citation>
    <scope>NUCLEOTIDE SEQUENCE</scope>
</reference>